<dbReference type="InterPro" id="IPR019494">
    <property type="entry name" value="FIST_C"/>
</dbReference>
<dbReference type="Pfam" id="PF10442">
    <property type="entry name" value="FIST_C"/>
    <property type="match status" value="1"/>
</dbReference>
<sequence length="184" mass="19761">MRATSSQGNRIEHIDGRPAFAVYQEVIRREFGIDLTHDNFYDYAVHFPFGLITAVDVLVRIPVAFDEAGSLWCVGEVPPNALLRLLKAPPAENSRCIASLAATLEAGQDAVQGHPVLTFYCAGRRMHLGAAAVSEVDQLVRATGASSLVGALSLGEIDQESDLHIPRFHNAAIVCLSLPAEAGK</sequence>
<accession>A0A645FEX9</accession>
<gene>
    <name evidence="2" type="ORF">SDC9_158355</name>
</gene>
<name>A0A645FEX9_9ZZZZ</name>
<proteinExistence type="predicted"/>
<dbReference type="EMBL" id="VSSQ01057252">
    <property type="protein sequence ID" value="MPN11054.1"/>
    <property type="molecule type" value="Genomic_DNA"/>
</dbReference>
<dbReference type="SMART" id="SM01204">
    <property type="entry name" value="FIST_C"/>
    <property type="match status" value="1"/>
</dbReference>
<protein>
    <recommendedName>
        <fullName evidence="1">FIST C-domain domain-containing protein</fullName>
    </recommendedName>
</protein>
<comment type="caution">
    <text evidence="2">The sequence shown here is derived from an EMBL/GenBank/DDBJ whole genome shotgun (WGS) entry which is preliminary data.</text>
</comment>
<evidence type="ECO:0000259" key="1">
    <source>
        <dbReference type="SMART" id="SM01204"/>
    </source>
</evidence>
<dbReference type="AlphaFoldDB" id="A0A645FEX9"/>
<reference evidence="2" key="1">
    <citation type="submission" date="2019-08" db="EMBL/GenBank/DDBJ databases">
        <authorList>
            <person name="Kucharzyk K."/>
            <person name="Murdoch R.W."/>
            <person name="Higgins S."/>
            <person name="Loffler F."/>
        </authorList>
    </citation>
    <scope>NUCLEOTIDE SEQUENCE</scope>
</reference>
<organism evidence="2">
    <name type="scientific">bioreactor metagenome</name>
    <dbReference type="NCBI Taxonomy" id="1076179"/>
    <lineage>
        <taxon>unclassified sequences</taxon>
        <taxon>metagenomes</taxon>
        <taxon>ecological metagenomes</taxon>
    </lineage>
</organism>
<feature type="domain" description="FIST C-domain" evidence="1">
    <location>
        <begin position="19"/>
        <end position="160"/>
    </location>
</feature>
<evidence type="ECO:0000313" key="2">
    <source>
        <dbReference type="EMBL" id="MPN11054.1"/>
    </source>
</evidence>